<comment type="subcellular location">
    <subcellularLocation>
        <location evidence="1">Nucleus</location>
    </subcellularLocation>
</comment>
<dbReference type="GeneID" id="113401685"/>
<dbReference type="OrthoDB" id="2193432at2759"/>
<keyword evidence="5" id="KW-0539">Nucleus</keyword>
<accession>A0A8B8IM13</accession>
<feature type="domain" description="NTF2" evidence="6">
    <location>
        <begin position="295"/>
        <end position="446"/>
    </location>
</feature>
<dbReference type="InterPro" id="IPR057125">
    <property type="entry name" value="NXF1/2/3/5-like_LRR"/>
</dbReference>
<evidence type="ECO:0000259" key="6">
    <source>
        <dbReference type="PROSITE" id="PS50177"/>
    </source>
</evidence>
<evidence type="ECO:0000256" key="1">
    <source>
        <dbReference type="ARBA" id="ARBA00004123"/>
    </source>
</evidence>
<dbReference type="SUPFAM" id="SSF54427">
    <property type="entry name" value="NTF2-like"/>
    <property type="match status" value="1"/>
</dbReference>
<gene>
    <name evidence="8" type="primary">LOC113401685</name>
</gene>
<dbReference type="Pfam" id="PF22602">
    <property type="entry name" value="NXF_NTF2"/>
    <property type="match status" value="1"/>
</dbReference>
<dbReference type="InterPro" id="IPR018222">
    <property type="entry name" value="Nuclear_transport_factor_2_euk"/>
</dbReference>
<dbReference type="Proteomes" id="UP001652626">
    <property type="component" value="Chromosome 20"/>
</dbReference>
<evidence type="ECO:0000256" key="4">
    <source>
        <dbReference type="ARBA" id="ARBA00022816"/>
    </source>
</evidence>
<keyword evidence="3" id="KW-0813">Transport</keyword>
<dbReference type="InterPro" id="IPR030217">
    <property type="entry name" value="NXF_fam"/>
</dbReference>
<sequence length="539" mass="63322">MNQLETYYNQYLLNRVSATQTLVEYIENCLITENEVSEHSYHKIMIYRWTESEVKLFEVLSEYFVVTFVPVQFETQNIVSTFYTSSLSFVLKIIKLDFMFPHARTMYNMDILFDDKTSHNLFKQRITIDNIVTSVVSSRFNEMFELNLSCFCNDPKFVEMKVFFYHLTLLSHFKILMIRMGRDTRILNLSNNNLSQVPLNILNFFIKGQLIGINLSNNNIPSLTELQRISSKIEKLWVEGNPLCEGLDSITYIKQIVQKFPRLTELDGIKLNNHGLMMPFYKNYLTVPDKRTKMLVEKFVSLYFSHYDSSRRKIDLFYDSMAQMMLSTSFLESEENAVYAAHSRNMLNPEKRQSILNNKRWYAKRAAILSVLTQLPKSSHDITSFSIDVLQHDHNCLILIIDGVFKEESTKVSPERILQFRRTFIFHVHSVHTMSFYNIVHEMFSVSLASPEIVKNSFKHPVRNLNQLTLINPEQEEKDVICTAFMYYTQLKRVEAEARLLSHDWDLRVALKAFATDCKNDIIHPDKFENTQLLVDEID</sequence>
<dbReference type="Gene3D" id="3.10.450.50">
    <property type="match status" value="1"/>
</dbReference>
<dbReference type="InterPro" id="IPR002075">
    <property type="entry name" value="NTF2_dom"/>
</dbReference>
<dbReference type="InterPro" id="IPR001611">
    <property type="entry name" value="Leu-rich_rpt"/>
</dbReference>
<proteinExistence type="inferred from homology"/>
<dbReference type="SUPFAM" id="SSF52058">
    <property type="entry name" value="L domain-like"/>
    <property type="match status" value="1"/>
</dbReference>
<dbReference type="Pfam" id="PF24048">
    <property type="entry name" value="LRR_NXF1-5"/>
    <property type="match status" value="1"/>
</dbReference>
<evidence type="ECO:0000313" key="7">
    <source>
        <dbReference type="Proteomes" id="UP001652626"/>
    </source>
</evidence>
<reference evidence="8" key="1">
    <citation type="submission" date="2025-08" db="UniProtKB">
        <authorList>
            <consortium name="RefSeq"/>
        </authorList>
    </citation>
    <scope>IDENTIFICATION</scope>
    <source>
        <tissue evidence="8">Whole body</tissue>
    </source>
</reference>
<dbReference type="Gene3D" id="3.80.10.10">
    <property type="entry name" value="Ribonuclease Inhibitor"/>
    <property type="match status" value="1"/>
</dbReference>
<evidence type="ECO:0000256" key="2">
    <source>
        <dbReference type="ARBA" id="ARBA00009285"/>
    </source>
</evidence>
<dbReference type="OMA" id="TVYCPLS"/>
<name>A0A8B8IM13_VANTA</name>
<keyword evidence="4" id="KW-0509">mRNA transport</keyword>
<dbReference type="RefSeq" id="XP_026497482.2">
    <property type="nucleotide sequence ID" value="XM_026641697.2"/>
</dbReference>
<evidence type="ECO:0000313" key="8">
    <source>
        <dbReference type="RefSeq" id="XP_026497482.2"/>
    </source>
</evidence>
<protein>
    <submittedName>
        <fullName evidence="8">Nuclear RNA export factor 1-like isoform X1</fullName>
    </submittedName>
</protein>
<dbReference type="PROSITE" id="PS51450">
    <property type="entry name" value="LRR"/>
    <property type="match status" value="1"/>
</dbReference>
<organism evidence="7 8">
    <name type="scientific">Vanessa tameamea</name>
    <name type="common">Kamehameha butterfly</name>
    <dbReference type="NCBI Taxonomy" id="334116"/>
    <lineage>
        <taxon>Eukaryota</taxon>
        <taxon>Metazoa</taxon>
        <taxon>Ecdysozoa</taxon>
        <taxon>Arthropoda</taxon>
        <taxon>Hexapoda</taxon>
        <taxon>Insecta</taxon>
        <taxon>Pterygota</taxon>
        <taxon>Neoptera</taxon>
        <taxon>Endopterygota</taxon>
        <taxon>Lepidoptera</taxon>
        <taxon>Glossata</taxon>
        <taxon>Ditrysia</taxon>
        <taxon>Papilionoidea</taxon>
        <taxon>Nymphalidae</taxon>
        <taxon>Nymphalinae</taxon>
        <taxon>Vanessa</taxon>
    </lineage>
</organism>
<evidence type="ECO:0000256" key="5">
    <source>
        <dbReference type="ARBA" id="ARBA00023242"/>
    </source>
</evidence>
<evidence type="ECO:0000256" key="3">
    <source>
        <dbReference type="ARBA" id="ARBA00022448"/>
    </source>
</evidence>
<dbReference type="PANTHER" id="PTHR10662:SF22">
    <property type="entry name" value="NUCLEAR RNA EXPORT FACTOR 1"/>
    <property type="match status" value="1"/>
</dbReference>
<dbReference type="GO" id="GO:0005634">
    <property type="term" value="C:nucleus"/>
    <property type="evidence" value="ECO:0007669"/>
    <property type="project" value="UniProtKB-SubCell"/>
</dbReference>
<dbReference type="GO" id="GO:0003723">
    <property type="term" value="F:RNA binding"/>
    <property type="evidence" value="ECO:0007669"/>
    <property type="project" value="TreeGrafter"/>
</dbReference>
<dbReference type="AlphaFoldDB" id="A0A8B8IM13"/>
<dbReference type="InterPro" id="IPR032710">
    <property type="entry name" value="NTF2-like_dom_sf"/>
</dbReference>
<comment type="similarity">
    <text evidence="2">Belongs to the NXF family.</text>
</comment>
<dbReference type="PANTHER" id="PTHR10662">
    <property type="entry name" value="NUCLEAR RNA EXPORT FACTOR"/>
    <property type="match status" value="1"/>
</dbReference>
<dbReference type="GO" id="GO:0016973">
    <property type="term" value="P:poly(A)+ mRNA export from nucleus"/>
    <property type="evidence" value="ECO:0007669"/>
    <property type="project" value="TreeGrafter"/>
</dbReference>
<dbReference type="PROSITE" id="PS50177">
    <property type="entry name" value="NTF2_DOMAIN"/>
    <property type="match status" value="1"/>
</dbReference>
<keyword evidence="7" id="KW-1185">Reference proteome</keyword>
<dbReference type="InterPro" id="IPR032675">
    <property type="entry name" value="LRR_dom_sf"/>
</dbReference>